<dbReference type="RefSeq" id="WP_378798980.1">
    <property type="nucleotide sequence ID" value="NZ_JBHUER010000005.1"/>
</dbReference>
<name>A0ABW4K787_9HYPH</name>
<proteinExistence type="predicted"/>
<dbReference type="EMBL" id="JBHUER010000005">
    <property type="protein sequence ID" value="MFD1703089.1"/>
    <property type="molecule type" value="Genomic_DNA"/>
</dbReference>
<comment type="caution">
    <text evidence="1">The sequence shown here is derived from an EMBL/GenBank/DDBJ whole genome shotgun (WGS) entry which is preliminary data.</text>
</comment>
<organism evidence="1 2">
    <name type="scientific">Methylopila henanensis</name>
    <dbReference type="NCBI Taxonomy" id="873516"/>
    <lineage>
        <taxon>Bacteria</taxon>
        <taxon>Pseudomonadati</taxon>
        <taxon>Pseudomonadota</taxon>
        <taxon>Alphaproteobacteria</taxon>
        <taxon>Hyphomicrobiales</taxon>
        <taxon>Methylopilaceae</taxon>
        <taxon>Methylopila</taxon>
    </lineage>
</organism>
<evidence type="ECO:0000313" key="1">
    <source>
        <dbReference type="EMBL" id="MFD1703089.1"/>
    </source>
</evidence>
<sequence length="80" mass="8762">MQAFADRRERVLRRGCVLPAPLEVANDKTLARALAFEIEIVDKTSRDRSAAIEGGHGVFHGASPRLQARAAWSLSLAPCY</sequence>
<evidence type="ECO:0000313" key="2">
    <source>
        <dbReference type="Proteomes" id="UP001597308"/>
    </source>
</evidence>
<protein>
    <submittedName>
        <fullName evidence="1">Uncharacterized protein</fullName>
    </submittedName>
</protein>
<accession>A0ABW4K787</accession>
<dbReference type="Proteomes" id="UP001597308">
    <property type="component" value="Unassembled WGS sequence"/>
</dbReference>
<keyword evidence="2" id="KW-1185">Reference proteome</keyword>
<reference evidence="2" key="1">
    <citation type="journal article" date="2019" name="Int. J. Syst. Evol. Microbiol.">
        <title>The Global Catalogue of Microorganisms (GCM) 10K type strain sequencing project: providing services to taxonomists for standard genome sequencing and annotation.</title>
        <authorList>
            <consortium name="The Broad Institute Genomics Platform"/>
            <consortium name="The Broad Institute Genome Sequencing Center for Infectious Disease"/>
            <person name="Wu L."/>
            <person name="Ma J."/>
        </authorList>
    </citation>
    <scope>NUCLEOTIDE SEQUENCE [LARGE SCALE GENOMIC DNA]</scope>
    <source>
        <strain evidence="2">KCTC 23707</strain>
    </source>
</reference>
<gene>
    <name evidence="1" type="ORF">ACFSCV_08735</name>
</gene>